<dbReference type="EMBL" id="ATBP01002218">
    <property type="protein sequence ID" value="ETR66119.1"/>
    <property type="molecule type" value="Genomic_DNA"/>
</dbReference>
<dbReference type="SUPFAM" id="SSF50969">
    <property type="entry name" value="YVTN repeat-like/Quinoprotein amine dehydrogenase"/>
    <property type="match status" value="1"/>
</dbReference>
<dbReference type="InterPro" id="IPR013211">
    <property type="entry name" value="LVIVD"/>
</dbReference>
<sequence length="299" mass="33355">MDIQSPQRQKPFSQCGIPGTANLVTISQSIAFITDQEKGIYLIDISDPSVPTYLHQMNTSGTVLDIIVFQQLLVIADSKEGLIIYDISSLESPEIIGSFQLSGSIKALAMNQDTLYCVDYFSGFYTVNMTLDEPLVLNKILDMSSIESLFVSQENIFLATRYQGISIIDRNTMNLLWTIKTPGNVHHIYSTDNIIYASDGIAGLQVILFNSVQAPQIMASVNTPDSAEKSVINGQMAYIAGRSGELYIADLHHMYAKKTFIQLIQQIIHMTLFLLKTNCLWLMEHLVSKFIIPCLIRNG</sequence>
<proteinExistence type="predicted"/>
<organism evidence="1 2">
    <name type="scientific">Candidatus Magnetoglobus multicellularis str. Araruama</name>
    <dbReference type="NCBI Taxonomy" id="890399"/>
    <lineage>
        <taxon>Bacteria</taxon>
        <taxon>Pseudomonadati</taxon>
        <taxon>Thermodesulfobacteriota</taxon>
        <taxon>Desulfobacteria</taxon>
        <taxon>Desulfobacterales</taxon>
        <taxon>Desulfobacteraceae</taxon>
        <taxon>Candidatus Magnetoglobus</taxon>
    </lineage>
</organism>
<dbReference type="Pfam" id="PF08309">
    <property type="entry name" value="LVIVD"/>
    <property type="match status" value="2"/>
</dbReference>
<reference evidence="2" key="1">
    <citation type="submission" date="2012-11" db="EMBL/GenBank/DDBJ databases">
        <authorList>
            <person name="Lucero-Rivera Y.E."/>
            <person name="Tovar-Ramirez D."/>
        </authorList>
    </citation>
    <scope>NUCLEOTIDE SEQUENCE [LARGE SCALE GENOMIC DNA]</scope>
    <source>
        <strain evidence="2">Araruama</strain>
    </source>
</reference>
<comment type="caution">
    <text evidence="1">The sequence shown here is derived from an EMBL/GenBank/DDBJ whole genome shotgun (WGS) entry which is preliminary data.</text>
</comment>
<dbReference type="Proteomes" id="UP000189670">
    <property type="component" value="Unassembled WGS sequence"/>
</dbReference>
<dbReference type="InterPro" id="IPR015943">
    <property type="entry name" value="WD40/YVTN_repeat-like_dom_sf"/>
</dbReference>
<dbReference type="Gene3D" id="2.130.10.10">
    <property type="entry name" value="YVTN repeat-like/Quinoprotein amine dehydrogenase"/>
    <property type="match status" value="1"/>
</dbReference>
<gene>
    <name evidence="1" type="ORF">OMM_05794</name>
</gene>
<name>A0A1V1NU56_9BACT</name>
<evidence type="ECO:0000313" key="2">
    <source>
        <dbReference type="Proteomes" id="UP000189670"/>
    </source>
</evidence>
<dbReference type="InterPro" id="IPR011044">
    <property type="entry name" value="Quino_amine_DH_bsu"/>
</dbReference>
<evidence type="ECO:0000313" key="1">
    <source>
        <dbReference type="EMBL" id="ETR66119.1"/>
    </source>
</evidence>
<accession>A0A1V1NU56</accession>
<protein>
    <submittedName>
        <fullName evidence="1">LVIVD repeat protein</fullName>
    </submittedName>
</protein>
<dbReference type="AlphaFoldDB" id="A0A1V1NU56"/>